<keyword evidence="1" id="KW-0812">Transmembrane</keyword>
<gene>
    <name evidence="2" type="ORF">PBY51_020458</name>
</gene>
<evidence type="ECO:0008006" key="4">
    <source>
        <dbReference type="Google" id="ProtNLM"/>
    </source>
</evidence>
<accession>A0AAN7XTP9</accession>
<organism evidence="2 3">
    <name type="scientific">Eleginops maclovinus</name>
    <name type="common">Patagonian blennie</name>
    <name type="synonym">Eleginus maclovinus</name>
    <dbReference type="NCBI Taxonomy" id="56733"/>
    <lineage>
        <taxon>Eukaryota</taxon>
        <taxon>Metazoa</taxon>
        <taxon>Chordata</taxon>
        <taxon>Craniata</taxon>
        <taxon>Vertebrata</taxon>
        <taxon>Euteleostomi</taxon>
        <taxon>Actinopterygii</taxon>
        <taxon>Neopterygii</taxon>
        <taxon>Teleostei</taxon>
        <taxon>Neoteleostei</taxon>
        <taxon>Acanthomorphata</taxon>
        <taxon>Eupercaria</taxon>
        <taxon>Perciformes</taxon>
        <taxon>Notothenioidei</taxon>
        <taxon>Eleginopidae</taxon>
        <taxon>Eleginops</taxon>
    </lineage>
</organism>
<dbReference type="EMBL" id="JAUZQC010000009">
    <property type="protein sequence ID" value="KAK5866252.1"/>
    <property type="molecule type" value="Genomic_DNA"/>
</dbReference>
<keyword evidence="1" id="KW-1133">Transmembrane helix</keyword>
<dbReference type="AlphaFoldDB" id="A0AAN7XTP9"/>
<evidence type="ECO:0000313" key="3">
    <source>
        <dbReference type="Proteomes" id="UP001346869"/>
    </source>
</evidence>
<comment type="caution">
    <text evidence="2">The sequence shown here is derived from an EMBL/GenBank/DDBJ whole genome shotgun (WGS) entry which is preliminary data.</text>
</comment>
<protein>
    <recommendedName>
        <fullName evidence="4">TNF family profile domain-containing protein</fullName>
    </recommendedName>
</protein>
<dbReference type="Gene3D" id="2.60.120.40">
    <property type="match status" value="1"/>
</dbReference>
<name>A0AAN7XTP9_ELEMC</name>
<dbReference type="Proteomes" id="UP001346869">
    <property type="component" value="Unassembled WGS sequence"/>
</dbReference>
<feature type="transmembrane region" description="Helical" evidence="1">
    <location>
        <begin position="26"/>
        <end position="51"/>
    </location>
</feature>
<proteinExistence type="predicted"/>
<keyword evidence="1" id="KW-0472">Membrane</keyword>
<evidence type="ECO:0000256" key="1">
    <source>
        <dbReference type="SAM" id="Phobius"/>
    </source>
</evidence>
<evidence type="ECO:0000313" key="2">
    <source>
        <dbReference type="EMBL" id="KAK5866252.1"/>
    </source>
</evidence>
<keyword evidence="3" id="KW-1185">Reference proteome</keyword>
<reference evidence="2 3" key="2">
    <citation type="journal article" date="2023" name="Mol. Biol. Evol.">
        <title>Genomics of Secondarily Temperate Adaptation in the Only Non-Antarctic Icefish.</title>
        <authorList>
            <person name="Rivera-Colon A.G."/>
            <person name="Rayamajhi N."/>
            <person name="Minhas B.F."/>
            <person name="Madrigal G."/>
            <person name="Bilyk K.T."/>
            <person name="Yoon V."/>
            <person name="Hune M."/>
            <person name="Gregory S."/>
            <person name="Cheng C.H.C."/>
            <person name="Catchen J.M."/>
        </authorList>
    </citation>
    <scope>NUCLEOTIDE SEQUENCE [LARGE SCALE GENOMIC DNA]</scope>
    <source>
        <strain evidence="2">JMC-PN-2008</strain>
    </source>
</reference>
<reference evidence="2 3" key="1">
    <citation type="journal article" date="2023" name="Genes (Basel)">
        <title>Chromosome-Level Genome Assembly and Circadian Gene Repertoire of the Patagonia Blennie Eleginops maclovinus-The Closest Ancestral Proxy of Antarctic Cryonotothenioids.</title>
        <authorList>
            <person name="Cheng C.C."/>
            <person name="Rivera-Colon A.G."/>
            <person name="Minhas B.F."/>
            <person name="Wilson L."/>
            <person name="Rayamajhi N."/>
            <person name="Vargas-Chacoff L."/>
            <person name="Catchen J.M."/>
        </authorList>
    </citation>
    <scope>NUCLEOTIDE SEQUENCE [LARGE SCALE GENOMIC DNA]</scope>
    <source>
        <strain evidence="2">JMC-PN-2008</strain>
    </source>
</reference>
<dbReference type="InterPro" id="IPR008983">
    <property type="entry name" value="Tumour_necrosis_fac-like_dom"/>
</dbReference>
<sequence>MSHQDKAMDVESLQKSGRRRGSCLDVFLVVSIMFLLVAVTALAGGGVMVVMNLRSELVTPRISSDSKTSELIGDQPDSAYKTQNFAYLEATSSTLQTSTMQLAPVDYAAGKSVGSKFEFDKDTHWLKAKQVGTYFIYINLNLTCNYQCNAGLLSVSLGDKLTCEVELPVHADTTPVSRKCWTVSWLDGQKLLTQMTVPKGDLQNWRLELQSSGIGMFLVD</sequence>